<dbReference type="InterPro" id="IPR000595">
    <property type="entry name" value="cNMP-bd_dom"/>
</dbReference>
<protein>
    <submittedName>
        <fullName evidence="5">Cyclic nucleotide-binding protein</fullName>
    </submittedName>
</protein>
<dbReference type="InterPro" id="IPR050397">
    <property type="entry name" value="Env_Response_Regulators"/>
</dbReference>
<dbReference type="STRING" id="41431.PCC8801_4275"/>
<dbReference type="Gene3D" id="1.10.10.10">
    <property type="entry name" value="Winged helix-like DNA-binding domain superfamily/Winged helix DNA-binding domain"/>
    <property type="match status" value="1"/>
</dbReference>
<accession>B7K6E5</accession>
<dbReference type="GO" id="GO:0003700">
    <property type="term" value="F:DNA-binding transcription factor activity"/>
    <property type="evidence" value="ECO:0007669"/>
    <property type="project" value="TreeGrafter"/>
</dbReference>
<dbReference type="InterPro" id="IPR036388">
    <property type="entry name" value="WH-like_DNA-bd_sf"/>
</dbReference>
<dbReference type="InterPro" id="IPR018490">
    <property type="entry name" value="cNMP-bd_dom_sf"/>
</dbReference>
<keyword evidence="6" id="KW-1185">Reference proteome</keyword>
<keyword evidence="2" id="KW-0238">DNA-binding</keyword>
<dbReference type="HOGENOM" id="CLU_077340_0_0_3"/>
<dbReference type="EMBL" id="CP001287">
    <property type="protein sequence ID" value="ACK68198.1"/>
    <property type="molecule type" value="Genomic_DNA"/>
</dbReference>
<name>B7K6E5_RIPO1</name>
<keyword evidence="1" id="KW-0805">Transcription regulation</keyword>
<gene>
    <name evidence="5" type="ordered locus">PCC8801_4275</name>
</gene>
<dbReference type="GO" id="GO:0005829">
    <property type="term" value="C:cytosol"/>
    <property type="evidence" value="ECO:0007669"/>
    <property type="project" value="TreeGrafter"/>
</dbReference>
<evidence type="ECO:0000256" key="3">
    <source>
        <dbReference type="ARBA" id="ARBA00023163"/>
    </source>
</evidence>
<evidence type="ECO:0000313" key="5">
    <source>
        <dbReference type="EMBL" id="ACK68198.1"/>
    </source>
</evidence>
<dbReference type="AlphaFoldDB" id="B7K6E5"/>
<dbReference type="Proteomes" id="UP000008204">
    <property type="component" value="Chromosome"/>
</dbReference>
<dbReference type="KEGG" id="cyp:PCC8801_4275"/>
<dbReference type="eggNOG" id="COG0664">
    <property type="taxonomic scope" value="Bacteria"/>
</dbReference>
<dbReference type="InterPro" id="IPR014710">
    <property type="entry name" value="RmlC-like_jellyroll"/>
</dbReference>
<evidence type="ECO:0000259" key="4">
    <source>
        <dbReference type="PROSITE" id="PS50042"/>
    </source>
</evidence>
<dbReference type="PANTHER" id="PTHR24567:SF74">
    <property type="entry name" value="HTH-TYPE TRANSCRIPTIONAL REGULATOR ARCR"/>
    <property type="match status" value="1"/>
</dbReference>
<dbReference type="CDD" id="cd00038">
    <property type="entry name" value="CAP_ED"/>
    <property type="match status" value="1"/>
</dbReference>
<evidence type="ECO:0000313" key="6">
    <source>
        <dbReference type="Proteomes" id="UP000008204"/>
    </source>
</evidence>
<dbReference type="GO" id="GO:0003677">
    <property type="term" value="F:DNA binding"/>
    <property type="evidence" value="ECO:0007669"/>
    <property type="project" value="UniProtKB-KW"/>
</dbReference>
<dbReference type="Gene3D" id="2.60.120.10">
    <property type="entry name" value="Jelly Rolls"/>
    <property type="match status" value="1"/>
</dbReference>
<evidence type="ECO:0000256" key="1">
    <source>
        <dbReference type="ARBA" id="ARBA00023015"/>
    </source>
</evidence>
<proteinExistence type="predicted"/>
<dbReference type="RefSeq" id="WP_015785251.1">
    <property type="nucleotide sequence ID" value="NC_011726.1"/>
</dbReference>
<dbReference type="InterPro" id="IPR036390">
    <property type="entry name" value="WH_DNA-bd_sf"/>
</dbReference>
<dbReference type="PROSITE" id="PS50042">
    <property type="entry name" value="CNMP_BINDING_3"/>
    <property type="match status" value="1"/>
</dbReference>
<dbReference type="PANTHER" id="PTHR24567">
    <property type="entry name" value="CRP FAMILY TRANSCRIPTIONAL REGULATORY PROTEIN"/>
    <property type="match status" value="1"/>
</dbReference>
<keyword evidence="3" id="KW-0804">Transcription</keyword>
<dbReference type="Pfam" id="PF13545">
    <property type="entry name" value="HTH_Crp_2"/>
    <property type="match status" value="1"/>
</dbReference>
<reference evidence="6" key="1">
    <citation type="journal article" date="2011" name="MBio">
        <title>Novel metabolic attributes of the genus Cyanothece, comprising a group of unicellular nitrogen-fixing Cyanobacteria.</title>
        <authorList>
            <person name="Bandyopadhyay A."/>
            <person name="Elvitigala T."/>
            <person name="Welsh E."/>
            <person name="Stockel J."/>
            <person name="Liberton M."/>
            <person name="Min H."/>
            <person name="Sherman L.A."/>
            <person name="Pakrasi H.B."/>
        </authorList>
    </citation>
    <scope>NUCLEOTIDE SEQUENCE [LARGE SCALE GENOMIC DNA]</scope>
    <source>
        <strain evidence="6">PCC 8801</strain>
    </source>
</reference>
<feature type="domain" description="Cyclic nucleotide-binding" evidence="4">
    <location>
        <begin position="18"/>
        <end position="103"/>
    </location>
</feature>
<dbReference type="OrthoDB" id="8969464at2"/>
<dbReference type="SUPFAM" id="SSF46785">
    <property type="entry name" value="Winged helix' DNA-binding domain"/>
    <property type="match status" value="1"/>
</dbReference>
<sequence length="246" mass="27551">MAYYLTMSIENTLSINQLLGSLPPADYERIKSHVEDVTLDVGQILYPENEPIQEIYFPEQGLVTLISSVDGDSMMEIGLVGHEGVVGYPVFLGGQSSPHRAVVQIAGSAKKLPTQVIKEELQRGGEISRRLLAYTQALLTQVSQTAICNRHHNIDQRLARWLLSVQDCLNQDKFYLTHETISNMLGIRRAGVTVAAGFLQNSGLIRYRRGWITITNREGLKAASCECYGIVRQEYHRLLDFKDSTV</sequence>
<dbReference type="SUPFAM" id="SSF51206">
    <property type="entry name" value="cAMP-binding domain-like"/>
    <property type="match status" value="1"/>
</dbReference>
<organism evidence="5 6">
    <name type="scientific">Rippkaea orientalis (strain PCC 8801 / RF-1)</name>
    <name type="common">Cyanothece sp. (strain PCC 8801)</name>
    <dbReference type="NCBI Taxonomy" id="41431"/>
    <lineage>
        <taxon>Bacteria</taxon>
        <taxon>Bacillati</taxon>
        <taxon>Cyanobacteriota</taxon>
        <taxon>Cyanophyceae</taxon>
        <taxon>Oscillatoriophycideae</taxon>
        <taxon>Chroococcales</taxon>
        <taxon>Aphanothecaceae</taxon>
        <taxon>Rippkaea</taxon>
        <taxon>Rippkaea orientalis</taxon>
    </lineage>
</organism>
<dbReference type="InterPro" id="IPR012318">
    <property type="entry name" value="HTH_CRP"/>
</dbReference>
<evidence type="ECO:0000256" key="2">
    <source>
        <dbReference type="ARBA" id="ARBA00023125"/>
    </source>
</evidence>